<keyword evidence="1" id="KW-1133">Transmembrane helix</keyword>
<comment type="caution">
    <text evidence="2">The sequence shown here is derived from an EMBL/GenBank/DDBJ whole genome shotgun (WGS) entry which is preliminary data.</text>
</comment>
<organism evidence="2 3">
    <name type="scientific">Thalassotalea loyana</name>
    <dbReference type="NCBI Taxonomy" id="280483"/>
    <lineage>
        <taxon>Bacteria</taxon>
        <taxon>Pseudomonadati</taxon>
        <taxon>Pseudomonadota</taxon>
        <taxon>Gammaproteobacteria</taxon>
        <taxon>Alteromonadales</taxon>
        <taxon>Colwelliaceae</taxon>
        <taxon>Thalassotalea</taxon>
    </lineage>
</organism>
<reference evidence="2 3" key="1">
    <citation type="submission" date="2023-03" db="EMBL/GenBank/DDBJ databases">
        <title>Thalassotalea loyana LMG 22536T draft genome sequence.</title>
        <authorList>
            <person name="Sawabe T."/>
        </authorList>
    </citation>
    <scope>NUCLEOTIDE SEQUENCE [LARGE SCALE GENOMIC DNA]</scope>
    <source>
        <strain evidence="2 3">LMG 22536</strain>
    </source>
</reference>
<gene>
    <name evidence="2" type="ORF">tloyanaT_33280</name>
</gene>
<feature type="transmembrane region" description="Helical" evidence="1">
    <location>
        <begin position="14"/>
        <end position="32"/>
    </location>
</feature>
<feature type="transmembrane region" description="Helical" evidence="1">
    <location>
        <begin position="52"/>
        <end position="72"/>
    </location>
</feature>
<dbReference type="RefSeq" id="WP_284300757.1">
    <property type="nucleotide sequence ID" value="NZ_BSSV01000008.1"/>
</dbReference>
<proteinExistence type="predicted"/>
<evidence type="ECO:0000313" key="3">
    <source>
        <dbReference type="Proteomes" id="UP001157134"/>
    </source>
</evidence>
<protein>
    <submittedName>
        <fullName evidence="2">Uncharacterized protein</fullName>
    </submittedName>
</protein>
<keyword evidence="1" id="KW-0812">Transmembrane</keyword>
<feature type="transmembrane region" description="Helical" evidence="1">
    <location>
        <begin position="93"/>
        <end position="109"/>
    </location>
</feature>
<evidence type="ECO:0000313" key="2">
    <source>
        <dbReference type="EMBL" id="GLX87075.1"/>
    </source>
</evidence>
<keyword evidence="3" id="KW-1185">Reference proteome</keyword>
<dbReference type="EMBL" id="BSSV01000008">
    <property type="protein sequence ID" value="GLX87075.1"/>
    <property type="molecule type" value="Genomic_DNA"/>
</dbReference>
<sequence length="112" mass="12732">MSHLPNKISLSKRLWNTIASIFLIGYGGYGIINNDLYIPGKRNGGIHLTDTPAIMMYGAFICGVLVMLSTIIDHYDERDNEHKYKQFAKILKFCGWSLFGFALFFNLLGRHS</sequence>
<keyword evidence="1" id="KW-0472">Membrane</keyword>
<evidence type="ECO:0000256" key="1">
    <source>
        <dbReference type="SAM" id="Phobius"/>
    </source>
</evidence>
<dbReference type="Proteomes" id="UP001157134">
    <property type="component" value="Unassembled WGS sequence"/>
</dbReference>
<accession>A0ABQ6HG55</accession>
<name>A0ABQ6HG55_9GAMM</name>